<keyword evidence="2" id="KW-1185">Reference proteome</keyword>
<gene>
    <name evidence="1" type="ORF">QO014_003464</name>
</gene>
<protein>
    <submittedName>
        <fullName evidence="1">Uncharacterized protein</fullName>
    </submittedName>
</protein>
<evidence type="ECO:0000313" key="1">
    <source>
        <dbReference type="EMBL" id="MDQ0439063.1"/>
    </source>
</evidence>
<dbReference type="RefSeq" id="WP_266349967.1">
    <property type="nucleotide sequence ID" value="NZ_JAPKNG010000005.1"/>
</dbReference>
<reference evidence="1 2" key="1">
    <citation type="submission" date="2023-07" db="EMBL/GenBank/DDBJ databases">
        <title>Genomic Encyclopedia of Type Strains, Phase IV (KMG-IV): sequencing the most valuable type-strain genomes for metagenomic binning, comparative biology and taxonomic classification.</title>
        <authorList>
            <person name="Goeker M."/>
        </authorList>
    </citation>
    <scope>NUCLEOTIDE SEQUENCE [LARGE SCALE GENOMIC DNA]</scope>
    <source>
        <strain evidence="1 2">B6-8</strain>
    </source>
</reference>
<accession>A0ABU0HB20</accession>
<evidence type="ECO:0000313" key="2">
    <source>
        <dbReference type="Proteomes" id="UP001241603"/>
    </source>
</evidence>
<dbReference type="Proteomes" id="UP001241603">
    <property type="component" value="Unassembled WGS sequence"/>
</dbReference>
<dbReference type="EMBL" id="JAUSVO010000005">
    <property type="protein sequence ID" value="MDQ0439063.1"/>
    <property type="molecule type" value="Genomic_DNA"/>
</dbReference>
<proteinExistence type="predicted"/>
<organism evidence="1 2">
    <name type="scientific">Kaistia dalseonensis</name>
    <dbReference type="NCBI Taxonomy" id="410840"/>
    <lineage>
        <taxon>Bacteria</taxon>
        <taxon>Pseudomonadati</taxon>
        <taxon>Pseudomonadota</taxon>
        <taxon>Alphaproteobacteria</taxon>
        <taxon>Hyphomicrobiales</taxon>
        <taxon>Kaistiaceae</taxon>
        <taxon>Kaistia</taxon>
    </lineage>
</organism>
<name>A0ABU0HB20_9HYPH</name>
<comment type="caution">
    <text evidence="1">The sequence shown here is derived from an EMBL/GenBank/DDBJ whole genome shotgun (WGS) entry which is preliminary data.</text>
</comment>
<sequence>MTPEHEAALLIGIASRGIGAAVAERIIRLNPHWERGQIVRGWHPAPTASSFRFERGAVSIPDFDRKWGRGAARRLPRSAFISRGGKRRAIRFDAFALGPAGFKN</sequence>